<dbReference type="Pfam" id="PF00580">
    <property type="entry name" value="UvrD-helicase"/>
    <property type="match status" value="1"/>
</dbReference>
<dbReference type="GO" id="GO:0005829">
    <property type="term" value="C:cytosol"/>
    <property type="evidence" value="ECO:0007669"/>
    <property type="project" value="TreeGrafter"/>
</dbReference>
<evidence type="ECO:0000256" key="4">
    <source>
        <dbReference type="ARBA" id="ARBA00022840"/>
    </source>
</evidence>
<dbReference type="GO" id="GO:0016787">
    <property type="term" value="F:hydrolase activity"/>
    <property type="evidence" value="ECO:0007669"/>
    <property type="project" value="UniProtKB-UniRule"/>
</dbReference>
<dbReference type="PANTHER" id="PTHR11070:SF17">
    <property type="entry name" value="DNA HELICASE IV"/>
    <property type="match status" value="1"/>
</dbReference>
<gene>
    <name evidence="8" type="ORF">B4121_0151</name>
</gene>
<dbReference type="PANTHER" id="PTHR11070">
    <property type="entry name" value="UVRD / RECB / PCRA DNA HELICASE FAMILY MEMBER"/>
    <property type="match status" value="1"/>
</dbReference>
<reference evidence="8 9" key="1">
    <citation type="journal article" date="2016" name="Front. Microbiol.">
        <title>High-Level Heat Resistance of Spores of Bacillus amyloliquefaciens and Bacillus licheniformis Results from the Presence of a spoVA Operon in a Tn1546 Transposon.</title>
        <authorList>
            <person name="Berendsen E.M."/>
            <person name="Koning R.A."/>
            <person name="Boekhorst J."/>
            <person name="de Jong A."/>
            <person name="Kuipers O.P."/>
            <person name="Wells-Bennik M.H."/>
        </authorList>
    </citation>
    <scope>NUCLEOTIDE SEQUENCE [LARGE SCALE GENOMIC DNA]</scope>
    <source>
        <strain evidence="8 9">B4121</strain>
    </source>
</reference>
<protein>
    <submittedName>
        <fullName evidence="8">ATP-dependent DNA helicase rep</fullName>
    </submittedName>
</protein>
<evidence type="ECO:0000256" key="5">
    <source>
        <dbReference type="PROSITE-ProRule" id="PRU00560"/>
    </source>
</evidence>
<feature type="domain" description="UvrD-like helicase ATP-binding" evidence="7">
    <location>
        <begin position="212"/>
        <end position="614"/>
    </location>
</feature>
<dbReference type="NCBIfam" id="NF041464">
    <property type="entry name" value="HelD_BACSU"/>
    <property type="match status" value="1"/>
</dbReference>
<feature type="binding site" evidence="5">
    <location>
        <begin position="233"/>
        <end position="240"/>
    </location>
    <ligand>
        <name>ATP</name>
        <dbReference type="ChEBI" id="CHEBI:30616"/>
    </ligand>
</feature>
<evidence type="ECO:0000256" key="2">
    <source>
        <dbReference type="ARBA" id="ARBA00022801"/>
    </source>
</evidence>
<dbReference type="InterPro" id="IPR027785">
    <property type="entry name" value="UvrD-like_helicase_C"/>
</dbReference>
<evidence type="ECO:0000313" key="9">
    <source>
        <dbReference type="Proteomes" id="UP000185604"/>
    </source>
</evidence>
<dbReference type="InterPro" id="IPR048228">
    <property type="entry name" value="HelD_bacillota"/>
</dbReference>
<sequence>MQENGQEWLEEENRIRLVLKELDQKLHSLKGKTGGLKEDIIDLRKHFWSDVTVNLADENEAVETFFSIKQQAEFLAERERSHKQFYNELKNLLKVKDSPYFGRVDFLEDGEENAESVYIGLASLMDEKEERFLIYDWRAPISSLFYNYGPGTAQYEVPDETVRGTIELKRQFLFKNGRLKAMFNTDMAIGDEVLQEVLGQQADIQMKSIVATIQKEQNQIIRNERSRFLIVRGAAGSGKTSAALQRAAYLLYRGRGQIESSQMVLFSPNLLFNSYVGNVLPELGEENIQQTTFQEFVARRLGKQVSCETPFDQLEYCLTASDDEEQRIRMKSIELKSGLAFKGIIDDYVKCLAKGRLDLVFKHIAFRGKRIITSDQVWEFFAALDHADTLSNRIEKTGKWLLQLLNKYERQERKKDWVIEESELLDKEEYLKAYKRLQEEQRFTENTFDDYEREQNLLAAIIAEREFKPLKQAVKAFGFIDFKGTYLQLFSGRYTPQTRPDDWQSTCTFTRKSFRFEKLPYEDAVPFLYMKNQLTGGRKNRAIRHLFIDEAQDYTPFQLAFLKSLFPACSITMLGDLNQAILAHAYHDKTLLSGGVFEGEKTEIITLKRSYRSTKEIVELTKRIIEGGEEIEAFNRNGKKPTLTISADLHAHHKQMASLITALQKEGLETIAVICKTVRECRDAFRHLQQHTELKLIDKETRTFQKGVIVIPVYLAKGIEFDAVVIYDASEKQYKKERERTLFYTACTRAMHELHLFSLGKETHFLNGVSNDMYTKRE</sequence>
<evidence type="ECO:0000259" key="7">
    <source>
        <dbReference type="PROSITE" id="PS51198"/>
    </source>
</evidence>
<dbReference type="InterPro" id="IPR000212">
    <property type="entry name" value="DNA_helicase_UvrD/REP"/>
</dbReference>
<dbReference type="Pfam" id="PF13538">
    <property type="entry name" value="UvrD_C_2"/>
    <property type="match status" value="1"/>
</dbReference>
<keyword evidence="6" id="KW-0175">Coiled coil</keyword>
<dbReference type="PROSITE" id="PS51198">
    <property type="entry name" value="UVRD_HELICASE_ATP_BIND"/>
    <property type="match status" value="1"/>
</dbReference>
<accession>A0A7Z0X1M6</accession>
<keyword evidence="2 5" id="KW-0378">Hydrolase</keyword>
<dbReference type="EMBL" id="LKPO01000001">
    <property type="protein sequence ID" value="OLF98624.1"/>
    <property type="molecule type" value="Genomic_DNA"/>
</dbReference>
<dbReference type="SUPFAM" id="SSF52540">
    <property type="entry name" value="P-loop containing nucleoside triphosphate hydrolases"/>
    <property type="match status" value="1"/>
</dbReference>
<evidence type="ECO:0000256" key="1">
    <source>
        <dbReference type="ARBA" id="ARBA00022741"/>
    </source>
</evidence>
<dbReference type="Gene3D" id="3.40.50.300">
    <property type="entry name" value="P-loop containing nucleotide triphosphate hydrolases"/>
    <property type="match status" value="2"/>
</dbReference>
<proteinExistence type="predicted"/>
<comment type="caution">
    <text evidence="8">The sequence shown here is derived from an EMBL/GenBank/DDBJ whole genome shotgun (WGS) entry which is preliminary data.</text>
</comment>
<dbReference type="InterPro" id="IPR027417">
    <property type="entry name" value="P-loop_NTPase"/>
</dbReference>
<evidence type="ECO:0000256" key="3">
    <source>
        <dbReference type="ARBA" id="ARBA00022806"/>
    </source>
</evidence>
<dbReference type="RefSeq" id="WP_075212674.1">
    <property type="nucleotide sequence ID" value="NZ_LKPO01000001.1"/>
</dbReference>
<evidence type="ECO:0000256" key="6">
    <source>
        <dbReference type="SAM" id="Coils"/>
    </source>
</evidence>
<keyword evidence="1 5" id="KW-0547">Nucleotide-binding</keyword>
<evidence type="ECO:0000313" key="8">
    <source>
        <dbReference type="EMBL" id="OLF98624.1"/>
    </source>
</evidence>
<dbReference type="InterPro" id="IPR014016">
    <property type="entry name" value="UvrD-like_ATP-bd"/>
</dbReference>
<name>A0A7Z0X1M6_9BACI</name>
<dbReference type="AlphaFoldDB" id="A0A7Z0X1M6"/>
<dbReference type="Proteomes" id="UP000185604">
    <property type="component" value="Unassembled WGS sequence"/>
</dbReference>
<dbReference type="GO" id="GO:0000725">
    <property type="term" value="P:recombinational repair"/>
    <property type="evidence" value="ECO:0007669"/>
    <property type="project" value="TreeGrafter"/>
</dbReference>
<keyword evidence="3 5" id="KW-0347">Helicase</keyword>
<dbReference type="GO" id="GO:0003677">
    <property type="term" value="F:DNA binding"/>
    <property type="evidence" value="ECO:0007669"/>
    <property type="project" value="InterPro"/>
</dbReference>
<organism evidence="8 9">
    <name type="scientific">Bacillus paralicheniformis</name>
    <dbReference type="NCBI Taxonomy" id="1648923"/>
    <lineage>
        <taxon>Bacteria</taxon>
        <taxon>Bacillati</taxon>
        <taxon>Bacillota</taxon>
        <taxon>Bacilli</taxon>
        <taxon>Bacillales</taxon>
        <taxon>Bacillaceae</taxon>
        <taxon>Bacillus</taxon>
    </lineage>
</organism>
<feature type="coiled-coil region" evidence="6">
    <location>
        <begin position="427"/>
        <end position="454"/>
    </location>
</feature>
<dbReference type="GO" id="GO:0043138">
    <property type="term" value="F:3'-5' DNA helicase activity"/>
    <property type="evidence" value="ECO:0007669"/>
    <property type="project" value="TreeGrafter"/>
</dbReference>
<dbReference type="GO" id="GO:0005524">
    <property type="term" value="F:ATP binding"/>
    <property type="evidence" value="ECO:0007669"/>
    <property type="project" value="UniProtKB-UniRule"/>
</dbReference>
<keyword evidence="4 5" id="KW-0067">ATP-binding</keyword>